<comment type="caution">
    <text evidence="2">The sequence shown here is derived from an EMBL/GenBank/DDBJ whole genome shotgun (WGS) entry which is preliminary data.</text>
</comment>
<name>A0AAE4ZB25_9BACT</name>
<sequence length="293" mass="33561">MPQIDEARSVGELGLTDDTGRLEAAKIIAEDAIRYHGPRHIVALFSGGHDSVCATHFASTLDGFTGVFHANTGIGIEQTREYVRQTCNEHGWRLWEYHATDPSYDDLVLDKGFPRGPKSHNSMYWYLKQKSLDRFVQEMKDEWSDRIMLVTGIRTSESVRRMGQAMSQPWTRTGAQVWVNPILLWSKLDTGRYMAAHGIRRNPVVDTLHRSGECLCGAFANANEIHEIEEWYPDTAERIYRLERRCEERGLVDCRWAQSQAPGKRWDEVHESEVDLQMCLACVADNRKPMPPP</sequence>
<proteinExistence type="predicted"/>
<dbReference type="Proteomes" id="UP000702544">
    <property type="component" value="Unassembled WGS sequence"/>
</dbReference>
<accession>A0AAE4ZB25</accession>
<dbReference type="AlphaFoldDB" id="A0AAE4ZB25"/>
<evidence type="ECO:0000259" key="1">
    <source>
        <dbReference type="Pfam" id="PF01507"/>
    </source>
</evidence>
<gene>
    <name evidence="2" type="ORF">GWO12_16835</name>
</gene>
<dbReference type="EMBL" id="JAACAK010000148">
    <property type="protein sequence ID" value="NIR76744.1"/>
    <property type="molecule type" value="Genomic_DNA"/>
</dbReference>
<protein>
    <submittedName>
        <fullName evidence="2">Phosphoadenosine phosphosulfate reductase family protein</fullName>
    </submittedName>
</protein>
<dbReference type="Gene3D" id="3.40.50.620">
    <property type="entry name" value="HUPs"/>
    <property type="match status" value="1"/>
</dbReference>
<organism evidence="2 3">
    <name type="scientific">Candidatus Kutchimonas denitrificans</name>
    <dbReference type="NCBI Taxonomy" id="3056748"/>
    <lineage>
        <taxon>Bacteria</taxon>
        <taxon>Pseudomonadati</taxon>
        <taxon>Gemmatimonadota</taxon>
        <taxon>Gemmatimonadia</taxon>
        <taxon>Candidatus Palauibacterales</taxon>
        <taxon>Candidatus Palauibacteraceae</taxon>
        <taxon>Candidatus Kutchimonas</taxon>
    </lineage>
</organism>
<evidence type="ECO:0000313" key="3">
    <source>
        <dbReference type="Proteomes" id="UP000702544"/>
    </source>
</evidence>
<dbReference type="InterPro" id="IPR050128">
    <property type="entry name" value="Sulfate_adenylyltrnsfr_sub2"/>
</dbReference>
<dbReference type="SUPFAM" id="SSF52402">
    <property type="entry name" value="Adenine nucleotide alpha hydrolases-like"/>
    <property type="match status" value="1"/>
</dbReference>
<dbReference type="PANTHER" id="PTHR43196">
    <property type="entry name" value="SULFATE ADENYLYLTRANSFERASE SUBUNIT 2"/>
    <property type="match status" value="1"/>
</dbReference>
<reference evidence="2 3" key="1">
    <citation type="submission" date="2020-01" db="EMBL/GenBank/DDBJ databases">
        <title>Genomes assembled from Gulf of Kutch pelagic sediment metagenomes.</title>
        <authorList>
            <person name="Chandrashekar M."/>
            <person name="Mahajan M.S."/>
            <person name="Dave K.J."/>
            <person name="Vatsa P."/>
            <person name="Nathani N.M."/>
        </authorList>
    </citation>
    <scope>NUCLEOTIDE SEQUENCE [LARGE SCALE GENOMIC DNA]</scope>
    <source>
        <strain evidence="2">KS3-K002</strain>
    </source>
</reference>
<feature type="domain" description="Phosphoadenosine phosphosulphate reductase" evidence="1">
    <location>
        <begin position="41"/>
        <end position="207"/>
    </location>
</feature>
<dbReference type="InterPro" id="IPR014729">
    <property type="entry name" value="Rossmann-like_a/b/a_fold"/>
</dbReference>
<dbReference type="GO" id="GO:0003824">
    <property type="term" value="F:catalytic activity"/>
    <property type="evidence" value="ECO:0007669"/>
    <property type="project" value="InterPro"/>
</dbReference>
<dbReference type="PANTHER" id="PTHR43196:SF2">
    <property type="entry name" value="PHOSPHOADENOSINE PHOSPHOSULFATE REDUCTASE"/>
    <property type="match status" value="1"/>
</dbReference>
<dbReference type="Pfam" id="PF01507">
    <property type="entry name" value="PAPS_reduct"/>
    <property type="match status" value="1"/>
</dbReference>
<dbReference type="InterPro" id="IPR002500">
    <property type="entry name" value="PAPS_reduct_dom"/>
</dbReference>
<evidence type="ECO:0000313" key="2">
    <source>
        <dbReference type="EMBL" id="NIR76744.1"/>
    </source>
</evidence>